<reference evidence="1 2" key="1">
    <citation type="journal article" date="2011" name="Science">
        <title>The Selaginella genome identifies genetic changes associated with the evolution of vascular plants.</title>
        <authorList>
            <person name="Banks J.A."/>
            <person name="Nishiyama T."/>
            <person name="Hasebe M."/>
            <person name="Bowman J.L."/>
            <person name="Gribskov M."/>
            <person name="dePamphilis C."/>
            <person name="Albert V.A."/>
            <person name="Aono N."/>
            <person name="Aoyama T."/>
            <person name="Ambrose B.A."/>
            <person name="Ashton N.W."/>
            <person name="Axtell M.J."/>
            <person name="Barker E."/>
            <person name="Barker M.S."/>
            <person name="Bennetzen J.L."/>
            <person name="Bonawitz N.D."/>
            <person name="Chapple C."/>
            <person name="Cheng C."/>
            <person name="Correa L.G."/>
            <person name="Dacre M."/>
            <person name="DeBarry J."/>
            <person name="Dreyer I."/>
            <person name="Elias M."/>
            <person name="Engstrom E.M."/>
            <person name="Estelle M."/>
            <person name="Feng L."/>
            <person name="Finet C."/>
            <person name="Floyd S.K."/>
            <person name="Frommer W.B."/>
            <person name="Fujita T."/>
            <person name="Gramzow L."/>
            <person name="Gutensohn M."/>
            <person name="Harholt J."/>
            <person name="Hattori M."/>
            <person name="Heyl A."/>
            <person name="Hirai T."/>
            <person name="Hiwatashi Y."/>
            <person name="Ishikawa M."/>
            <person name="Iwata M."/>
            <person name="Karol K.G."/>
            <person name="Koehler B."/>
            <person name="Kolukisaoglu U."/>
            <person name="Kubo M."/>
            <person name="Kurata T."/>
            <person name="Lalonde S."/>
            <person name="Li K."/>
            <person name="Li Y."/>
            <person name="Litt A."/>
            <person name="Lyons E."/>
            <person name="Manning G."/>
            <person name="Maruyama T."/>
            <person name="Michael T.P."/>
            <person name="Mikami K."/>
            <person name="Miyazaki S."/>
            <person name="Morinaga S."/>
            <person name="Murata T."/>
            <person name="Mueller-Roeber B."/>
            <person name="Nelson D.R."/>
            <person name="Obara M."/>
            <person name="Oguri Y."/>
            <person name="Olmstead R.G."/>
            <person name="Onodera N."/>
            <person name="Petersen B.L."/>
            <person name="Pils B."/>
            <person name="Prigge M."/>
            <person name="Rensing S.A."/>
            <person name="Riano-Pachon D.M."/>
            <person name="Roberts A.W."/>
            <person name="Sato Y."/>
            <person name="Scheller H.V."/>
            <person name="Schulz B."/>
            <person name="Schulz C."/>
            <person name="Shakirov E.V."/>
            <person name="Shibagaki N."/>
            <person name="Shinohara N."/>
            <person name="Shippen D.E."/>
            <person name="Soerensen I."/>
            <person name="Sotooka R."/>
            <person name="Sugimoto N."/>
            <person name="Sugita M."/>
            <person name="Sumikawa N."/>
            <person name="Tanurdzic M."/>
            <person name="Theissen G."/>
            <person name="Ulvskov P."/>
            <person name="Wakazuki S."/>
            <person name="Weng J.K."/>
            <person name="Willats W.W."/>
            <person name="Wipf D."/>
            <person name="Wolf P.G."/>
            <person name="Yang L."/>
            <person name="Zimmer A.D."/>
            <person name="Zhu Q."/>
            <person name="Mitros T."/>
            <person name="Hellsten U."/>
            <person name="Loque D."/>
            <person name="Otillar R."/>
            <person name="Salamov A."/>
            <person name="Schmutz J."/>
            <person name="Shapiro H."/>
            <person name="Lindquist E."/>
            <person name="Lucas S."/>
            <person name="Rokhsar D."/>
            <person name="Grigoriev I.V."/>
        </authorList>
    </citation>
    <scope>NUCLEOTIDE SEQUENCE [LARGE SCALE GENOMIC DNA]</scope>
</reference>
<dbReference type="Gramene" id="EFJ07657">
    <property type="protein sequence ID" value="EFJ07657"/>
    <property type="gene ID" value="SELMODRAFT_429569"/>
</dbReference>
<keyword evidence="2" id="KW-1185">Reference proteome</keyword>
<dbReference type="EMBL" id="GL377682">
    <property type="protein sequence ID" value="EFJ07657.1"/>
    <property type="molecule type" value="Genomic_DNA"/>
</dbReference>
<dbReference type="InParanoid" id="D8T6L5"/>
<proteinExistence type="predicted"/>
<gene>
    <name evidence="1" type="ORF">SELMODRAFT_429569</name>
</gene>
<evidence type="ECO:0000313" key="2">
    <source>
        <dbReference type="Proteomes" id="UP000001514"/>
    </source>
</evidence>
<name>D8T6L5_SELML</name>
<dbReference type="HOGENOM" id="CLU_1196606_0_0_1"/>
<dbReference type="KEGG" id="smo:SELMODRAFT_429569"/>
<organism evidence="2">
    <name type="scientific">Selaginella moellendorffii</name>
    <name type="common">Spikemoss</name>
    <dbReference type="NCBI Taxonomy" id="88036"/>
    <lineage>
        <taxon>Eukaryota</taxon>
        <taxon>Viridiplantae</taxon>
        <taxon>Streptophyta</taxon>
        <taxon>Embryophyta</taxon>
        <taxon>Tracheophyta</taxon>
        <taxon>Lycopodiopsida</taxon>
        <taxon>Selaginellales</taxon>
        <taxon>Selaginellaceae</taxon>
        <taxon>Selaginella</taxon>
    </lineage>
</organism>
<protein>
    <submittedName>
        <fullName evidence="1">Uncharacterized protein</fullName>
    </submittedName>
</protein>
<evidence type="ECO:0000313" key="1">
    <source>
        <dbReference type="EMBL" id="EFJ07657.1"/>
    </source>
</evidence>
<sequence>MPMLLLTPLSFAHSDKDFSAFLSHGAAKSSGSTDLRRAPQDERGQISQLSAAASQAASEQHAFDSQRIRAGALRFQADQACMSPLSKEKQYFLIGLSSSMKQQHAAATKNLLTFTHIKNSSSAAAMVQEPLEDIRWRTMWFLLHWKHLLQQSKFVMLGFYWGVCFGKPNDVGSKIWNSFWPSENRIIEAEVSIDINKHRNPENFSDQFARLAVMALRFPTDLLFRVMLNNHF</sequence>
<accession>D8T6L5</accession>
<dbReference type="AlphaFoldDB" id="D8T6L5"/>
<dbReference type="Proteomes" id="UP000001514">
    <property type="component" value="Unassembled WGS sequence"/>
</dbReference>